<reference evidence="10 11" key="1">
    <citation type="journal article" date="2016" name="Nat. Commun.">
        <title>Thousands of microbial genomes shed light on interconnected biogeochemical processes in an aquifer system.</title>
        <authorList>
            <person name="Anantharaman K."/>
            <person name="Brown C.T."/>
            <person name="Hug L.A."/>
            <person name="Sharon I."/>
            <person name="Castelle C.J."/>
            <person name="Probst A.J."/>
            <person name="Thomas B.C."/>
            <person name="Singh A."/>
            <person name="Wilkins M.J."/>
            <person name="Karaoz U."/>
            <person name="Brodie E.L."/>
            <person name="Williams K.H."/>
            <person name="Hubbard S.S."/>
            <person name="Banfield J.F."/>
        </authorList>
    </citation>
    <scope>NUCLEOTIDE SEQUENCE [LARGE SCALE GENOMIC DNA]</scope>
</reference>
<feature type="transmembrane region" description="Helical" evidence="9">
    <location>
        <begin position="321"/>
        <end position="340"/>
    </location>
</feature>
<evidence type="ECO:0000256" key="8">
    <source>
        <dbReference type="SAM" id="MobiDB-lite"/>
    </source>
</evidence>
<comment type="caution">
    <text evidence="10">The sequence shown here is derived from an EMBL/GenBank/DDBJ whole genome shotgun (WGS) entry which is preliminary data.</text>
</comment>
<feature type="transmembrane region" description="Helical" evidence="9">
    <location>
        <begin position="347"/>
        <end position="369"/>
    </location>
</feature>
<evidence type="ECO:0008006" key="12">
    <source>
        <dbReference type="Google" id="ProtNLM"/>
    </source>
</evidence>
<dbReference type="AlphaFoldDB" id="A0A1F6GZN1"/>
<feature type="transmembrane region" description="Helical" evidence="9">
    <location>
        <begin position="226"/>
        <end position="245"/>
    </location>
</feature>
<dbReference type="GO" id="GO:0055085">
    <property type="term" value="P:transmembrane transport"/>
    <property type="evidence" value="ECO:0007669"/>
    <property type="project" value="TreeGrafter"/>
</dbReference>
<name>A0A1F6GZN1_9PROT</name>
<dbReference type="InterPro" id="IPR002549">
    <property type="entry name" value="AI-2E-like"/>
</dbReference>
<comment type="subcellular location">
    <subcellularLocation>
        <location evidence="1">Cell membrane</location>
        <topology evidence="1">Multi-pass membrane protein</topology>
    </subcellularLocation>
</comment>
<evidence type="ECO:0000256" key="3">
    <source>
        <dbReference type="ARBA" id="ARBA00022448"/>
    </source>
</evidence>
<dbReference type="EMBL" id="MFNF01000014">
    <property type="protein sequence ID" value="OGH03623.1"/>
    <property type="molecule type" value="Genomic_DNA"/>
</dbReference>
<evidence type="ECO:0000313" key="11">
    <source>
        <dbReference type="Proteomes" id="UP000177583"/>
    </source>
</evidence>
<evidence type="ECO:0000313" key="10">
    <source>
        <dbReference type="EMBL" id="OGH03623.1"/>
    </source>
</evidence>
<gene>
    <name evidence="10" type="ORF">A2557_13915</name>
</gene>
<evidence type="ECO:0000256" key="4">
    <source>
        <dbReference type="ARBA" id="ARBA00022475"/>
    </source>
</evidence>
<evidence type="ECO:0000256" key="7">
    <source>
        <dbReference type="ARBA" id="ARBA00023136"/>
    </source>
</evidence>
<comment type="similarity">
    <text evidence="2">Belongs to the autoinducer-2 exporter (AI-2E) (TC 2.A.86) family.</text>
</comment>
<dbReference type="Pfam" id="PF01594">
    <property type="entry name" value="AI-2E_transport"/>
    <property type="match status" value="1"/>
</dbReference>
<accession>A0A1F6GZN1</accession>
<evidence type="ECO:0000256" key="9">
    <source>
        <dbReference type="SAM" id="Phobius"/>
    </source>
</evidence>
<keyword evidence="7 9" id="KW-0472">Membrane</keyword>
<feature type="transmembrane region" description="Helical" evidence="9">
    <location>
        <begin position="290"/>
        <end position="315"/>
    </location>
</feature>
<feature type="transmembrane region" description="Helical" evidence="9">
    <location>
        <begin position="68"/>
        <end position="88"/>
    </location>
</feature>
<dbReference type="Proteomes" id="UP000177583">
    <property type="component" value="Unassembled WGS sequence"/>
</dbReference>
<feature type="transmembrane region" description="Helical" evidence="9">
    <location>
        <begin position="39"/>
        <end position="56"/>
    </location>
</feature>
<feature type="region of interest" description="Disordered" evidence="8">
    <location>
        <begin position="193"/>
        <end position="215"/>
    </location>
</feature>
<dbReference type="GO" id="GO:0005886">
    <property type="term" value="C:plasma membrane"/>
    <property type="evidence" value="ECO:0007669"/>
    <property type="project" value="UniProtKB-SubCell"/>
</dbReference>
<evidence type="ECO:0000256" key="6">
    <source>
        <dbReference type="ARBA" id="ARBA00022989"/>
    </source>
</evidence>
<keyword evidence="4" id="KW-1003">Cell membrane</keyword>
<evidence type="ECO:0000256" key="1">
    <source>
        <dbReference type="ARBA" id="ARBA00004651"/>
    </source>
</evidence>
<feature type="transmembrane region" description="Helical" evidence="9">
    <location>
        <begin position="389"/>
        <end position="421"/>
    </location>
</feature>
<evidence type="ECO:0000256" key="5">
    <source>
        <dbReference type="ARBA" id="ARBA00022692"/>
    </source>
</evidence>
<dbReference type="PANTHER" id="PTHR21716:SF53">
    <property type="entry name" value="PERMEASE PERM-RELATED"/>
    <property type="match status" value="1"/>
</dbReference>
<feature type="transmembrane region" description="Helical" evidence="9">
    <location>
        <begin position="14"/>
        <end position="33"/>
    </location>
</feature>
<sequence>MKNVGTSSRAKRRVWVYTVSGLVGLLVTLSLFWALRNLILPSVVGALGAYLCRPILTRMHRIGISGHLAVVVLFGGFFLIVVLLTQQIQSVIPSELGKLELRIRIQYKINDQYKRLMGLDGDGKGNFLNSTFGGELRPLVDKAKSLAMLDLDERKTFIRQYMILYGPAMVTQKYFIYFQENQKAHRARLGNDYVESPTDSIDPNQPDPQPGSEAAAHGEKSLLSKISGVVSLWLASPFVFLFLIVDEGEIKRNLVYLVPNRYFEMALTVLNDVDQSIGNYLRGTMLECSLVGISFGLCMFLIGVDLQWALLIGLIAGVTNAIPFLGTAIGLVVGLAYALVVEDFSPVLPFVEVGSIPVWVVASVGVVHLLDNILFQPIVLGTAVSLHPIVVIIGVMGGSILLGLAGMLFAVPAIVVVKVFVSTSLRQLKAYRII</sequence>
<evidence type="ECO:0000256" key="2">
    <source>
        <dbReference type="ARBA" id="ARBA00009773"/>
    </source>
</evidence>
<protein>
    <recommendedName>
        <fullName evidence="12">AI-2E family transporter</fullName>
    </recommendedName>
</protein>
<proteinExistence type="inferred from homology"/>
<keyword evidence="5 9" id="KW-0812">Transmembrane</keyword>
<dbReference type="PANTHER" id="PTHR21716">
    <property type="entry name" value="TRANSMEMBRANE PROTEIN"/>
    <property type="match status" value="1"/>
</dbReference>
<organism evidence="10 11">
    <name type="scientific">Candidatus Lambdaproteobacteria bacterium RIFOXYD2_FULL_56_26</name>
    <dbReference type="NCBI Taxonomy" id="1817773"/>
    <lineage>
        <taxon>Bacteria</taxon>
        <taxon>Pseudomonadati</taxon>
        <taxon>Pseudomonadota</taxon>
        <taxon>Candidatus Lambdaproteobacteria</taxon>
    </lineage>
</organism>
<keyword evidence="3" id="KW-0813">Transport</keyword>
<keyword evidence="6 9" id="KW-1133">Transmembrane helix</keyword>